<evidence type="ECO:0000259" key="3">
    <source>
        <dbReference type="PROSITE" id="PS50853"/>
    </source>
</evidence>
<evidence type="ECO:0000313" key="4">
    <source>
        <dbReference type="EMBL" id="CAH0383952.1"/>
    </source>
</evidence>
<dbReference type="Gene3D" id="2.60.40.10">
    <property type="entry name" value="Immunoglobulins"/>
    <property type="match status" value="1"/>
</dbReference>
<feature type="transmembrane region" description="Helical" evidence="2">
    <location>
        <begin position="21"/>
        <end position="38"/>
    </location>
</feature>
<dbReference type="SUPFAM" id="SSF49265">
    <property type="entry name" value="Fibronectin type III"/>
    <property type="match status" value="1"/>
</dbReference>
<keyword evidence="2" id="KW-1133">Transmembrane helix</keyword>
<feature type="region of interest" description="Disordered" evidence="1">
    <location>
        <begin position="70"/>
        <end position="149"/>
    </location>
</feature>
<keyword evidence="2" id="KW-0472">Membrane</keyword>
<gene>
    <name evidence="4" type="ORF">BEMITA_LOCUS3339</name>
</gene>
<dbReference type="CDD" id="cd00063">
    <property type="entry name" value="FN3"/>
    <property type="match status" value="1"/>
</dbReference>
<dbReference type="PROSITE" id="PS50853">
    <property type="entry name" value="FN3"/>
    <property type="match status" value="1"/>
</dbReference>
<dbReference type="InterPro" id="IPR013783">
    <property type="entry name" value="Ig-like_fold"/>
</dbReference>
<protein>
    <recommendedName>
        <fullName evidence="3">Fibronectin type-III domain-containing protein</fullName>
    </recommendedName>
</protein>
<name>A0A9P0A3X4_BEMTA</name>
<sequence>MRRNVFPSKVALLVSMLHRKILLSVGSIWTVASLIHLIDGGVGGSGDDDYEDEDRHNSLNLLLNVNRNSKSTRKLQCRSADKSHHRRGDSKNHLMNLLGDPEKLTNDKKKREDESHTEMCYRNEKEEENLEFDENPPTRDPNLLPPSVPEMEIKGNNSILVSWRAVVREKYPIDYFFVEYYQYNRCEFCSKCCTWVNNEPKKKSSNESYHEELINILEPNFDYKFRIYIIYWNEEIIPGEFCEPIKLVWPI</sequence>
<dbReference type="EMBL" id="OU963863">
    <property type="protein sequence ID" value="CAH0383952.1"/>
    <property type="molecule type" value="Genomic_DNA"/>
</dbReference>
<evidence type="ECO:0000313" key="5">
    <source>
        <dbReference type="Proteomes" id="UP001152759"/>
    </source>
</evidence>
<proteinExistence type="predicted"/>
<accession>A0A9P0A3X4</accession>
<feature type="domain" description="Fibronectin type-III" evidence="3">
    <location>
        <begin position="145"/>
        <end position="251"/>
    </location>
</feature>
<evidence type="ECO:0000256" key="2">
    <source>
        <dbReference type="SAM" id="Phobius"/>
    </source>
</evidence>
<dbReference type="AlphaFoldDB" id="A0A9P0A3X4"/>
<evidence type="ECO:0000256" key="1">
    <source>
        <dbReference type="SAM" id="MobiDB-lite"/>
    </source>
</evidence>
<dbReference type="InterPro" id="IPR003961">
    <property type="entry name" value="FN3_dom"/>
</dbReference>
<keyword evidence="2" id="KW-0812">Transmembrane</keyword>
<dbReference type="InterPro" id="IPR036116">
    <property type="entry name" value="FN3_sf"/>
</dbReference>
<feature type="compositionally biased region" description="Basic and acidic residues" evidence="1">
    <location>
        <begin position="100"/>
        <end position="125"/>
    </location>
</feature>
<reference evidence="4" key="1">
    <citation type="submission" date="2021-12" db="EMBL/GenBank/DDBJ databases">
        <authorList>
            <person name="King R."/>
        </authorList>
    </citation>
    <scope>NUCLEOTIDE SEQUENCE</scope>
</reference>
<dbReference type="Proteomes" id="UP001152759">
    <property type="component" value="Chromosome 2"/>
</dbReference>
<keyword evidence="5" id="KW-1185">Reference proteome</keyword>
<organism evidence="4 5">
    <name type="scientific">Bemisia tabaci</name>
    <name type="common">Sweetpotato whitefly</name>
    <name type="synonym">Aleurodes tabaci</name>
    <dbReference type="NCBI Taxonomy" id="7038"/>
    <lineage>
        <taxon>Eukaryota</taxon>
        <taxon>Metazoa</taxon>
        <taxon>Ecdysozoa</taxon>
        <taxon>Arthropoda</taxon>
        <taxon>Hexapoda</taxon>
        <taxon>Insecta</taxon>
        <taxon>Pterygota</taxon>
        <taxon>Neoptera</taxon>
        <taxon>Paraneoptera</taxon>
        <taxon>Hemiptera</taxon>
        <taxon>Sternorrhyncha</taxon>
        <taxon>Aleyrodoidea</taxon>
        <taxon>Aleyrodidae</taxon>
        <taxon>Aleyrodinae</taxon>
        <taxon>Bemisia</taxon>
    </lineage>
</organism>